<dbReference type="InterPro" id="IPR014784">
    <property type="entry name" value="Cu2_ascorb_mOase-like_C"/>
</dbReference>
<protein>
    <recommendedName>
        <fullName evidence="3">Copper type II ascorbate-dependent monooxygenase C-terminal domain-containing protein</fullName>
    </recommendedName>
</protein>
<comment type="caution">
    <text evidence="4">The sequence shown here is derived from an EMBL/GenBank/DDBJ whole genome shotgun (WGS) entry which is preliminary data.</text>
</comment>
<dbReference type="EMBL" id="CAJNRF010001867">
    <property type="protein sequence ID" value="CAF2029440.1"/>
    <property type="molecule type" value="Genomic_DNA"/>
</dbReference>
<dbReference type="AlphaFoldDB" id="A0A816NB63"/>
<dbReference type="InterPro" id="IPR008977">
    <property type="entry name" value="PHM/PNGase_F_dom_sf"/>
</dbReference>
<feature type="transmembrane region" description="Helical" evidence="2">
    <location>
        <begin position="221"/>
        <end position="242"/>
    </location>
</feature>
<feature type="transmembrane region" description="Helical" evidence="2">
    <location>
        <begin position="38"/>
        <end position="59"/>
    </location>
</feature>
<evidence type="ECO:0000256" key="2">
    <source>
        <dbReference type="SAM" id="Phobius"/>
    </source>
</evidence>
<gene>
    <name evidence="4" type="ORF">WKI299_LOCUS6415</name>
</gene>
<evidence type="ECO:0000313" key="5">
    <source>
        <dbReference type="Proteomes" id="UP000663856"/>
    </source>
</evidence>
<dbReference type="GO" id="GO:0016715">
    <property type="term" value="F:oxidoreductase activity, acting on paired donors, with incorporation or reduction of molecular oxygen, reduced ascorbate as one donor, and incorporation of one atom of oxygen"/>
    <property type="evidence" value="ECO:0007669"/>
    <property type="project" value="InterPro"/>
</dbReference>
<keyword evidence="2" id="KW-0812">Transmembrane</keyword>
<organism evidence="4 5">
    <name type="scientific">Rotaria magnacalcarata</name>
    <dbReference type="NCBI Taxonomy" id="392030"/>
    <lineage>
        <taxon>Eukaryota</taxon>
        <taxon>Metazoa</taxon>
        <taxon>Spiralia</taxon>
        <taxon>Gnathifera</taxon>
        <taxon>Rotifera</taxon>
        <taxon>Eurotatoria</taxon>
        <taxon>Bdelloidea</taxon>
        <taxon>Philodinida</taxon>
        <taxon>Philodinidae</taxon>
        <taxon>Rotaria</taxon>
    </lineage>
</organism>
<feature type="transmembrane region" description="Helical" evidence="2">
    <location>
        <begin position="182"/>
        <end position="201"/>
    </location>
</feature>
<name>A0A816NB63_9BILA</name>
<feature type="transmembrane region" description="Helical" evidence="2">
    <location>
        <begin position="108"/>
        <end position="128"/>
    </location>
</feature>
<reference evidence="4" key="1">
    <citation type="submission" date="2021-02" db="EMBL/GenBank/DDBJ databases">
        <authorList>
            <person name="Nowell W R."/>
        </authorList>
    </citation>
    <scope>NUCLEOTIDE SEQUENCE</scope>
</reference>
<feature type="domain" description="Copper type II ascorbate-dependent monooxygenase C-terminal" evidence="3">
    <location>
        <begin position="325"/>
        <end position="448"/>
    </location>
</feature>
<keyword evidence="1" id="KW-1015">Disulfide bond</keyword>
<keyword evidence="2" id="KW-1133">Transmembrane helix</keyword>
<dbReference type="InterPro" id="IPR024548">
    <property type="entry name" value="Cu2_monoox_C"/>
</dbReference>
<proteinExistence type="predicted"/>
<evidence type="ECO:0000259" key="3">
    <source>
        <dbReference type="Pfam" id="PF03712"/>
    </source>
</evidence>
<sequence>MMEAGVIETSSGFAVDTIQRLGRFVKFLFHLFFQRKFIVHRLVGLSYLMQYALSFYWYFKNYETFKHSFVIWSLPLTGLVQSITAALTFTFLSRTKTDPGYYSDRGTLSYAFIVENSFFSGLLLFQWLYYSDFFYSYINNSIVIDNLIVFLPYILRQLWPKTHFRDSLNNSDKNKTAPNKNFYFIVTMVTKMFYVWAKHYIGYFLNYVRFFDRANPQQIEYIYLLLVFSAFATTISVFLHTLKFDSQPCDNMDRSMTIYEWYYTIPAVQWPKGCFYFAPFLYVVIQIQYFPSIINDVVYGEKIVLIRERPKYTIGTYQIVTNSIEIQKTRAEFSCQYRSLPMQIFSIELYSTYEGKSISLYRVRNREVQPIIKGNLQWPETFYQVTNPVDIIASDYLIGTCLYETMPSTYSPNALSEVICQINARFWTEHDDEIPMEICWNNHYSRILNRYLPVDEQIVPETHYLILIQHIQK</sequence>
<dbReference type="Proteomes" id="UP000663856">
    <property type="component" value="Unassembled WGS sequence"/>
</dbReference>
<feature type="transmembrane region" description="Helical" evidence="2">
    <location>
        <begin position="71"/>
        <end position="92"/>
    </location>
</feature>
<dbReference type="SUPFAM" id="SSF49742">
    <property type="entry name" value="PHM/PNGase F"/>
    <property type="match status" value="1"/>
</dbReference>
<feature type="transmembrane region" description="Helical" evidence="2">
    <location>
        <begin position="134"/>
        <end position="155"/>
    </location>
</feature>
<evidence type="ECO:0000313" key="4">
    <source>
        <dbReference type="EMBL" id="CAF2029440.1"/>
    </source>
</evidence>
<evidence type="ECO:0000256" key="1">
    <source>
        <dbReference type="ARBA" id="ARBA00023157"/>
    </source>
</evidence>
<dbReference type="Pfam" id="PF03712">
    <property type="entry name" value="Cu2_monoox_C"/>
    <property type="match status" value="1"/>
</dbReference>
<dbReference type="Gene3D" id="2.60.120.230">
    <property type="match status" value="1"/>
</dbReference>
<accession>A0A816NB63</accession>
<keyword evidence="2" id="KW-0472">Membrane</keyword>